<evidence type="ECO:0000313" key="1">
    <source>
        <dbReference type="EMBL" id="ONM10508.1"/>
    </source>
</evidence>
<dbReference type="EMBL" id="CM007647">
    <property type="protein sequence ID" value="ONM10508.1"/>
    <property type="molecule type" value="Genomic_DNA"/>
</dbReference>
<name>A0A1D6L8E7_MAIZE</name>
<dbReference type="STRING" id="4577.A0A1D6L8E7"/>
<dbReference type="InParanoid" id="A0A1D6L8E7"/>
<gene>
    <name evidence="1" type="ORF">ZEAMMB73_Zm00001d034530</name>
</gene>
<organism evidence="1">
    <name type="scientific">Zea mays</name>
    <name type="common">Maize</name>
    <dbReference type="NCBI Taxonomy" id="4577"/>
    <lineage>
        <taxon>Eukaryota</taxon>
        <taxon>Viridiplantae</taxon>
        <taxon>Streptophyta</taxon>
        <taxon>Embryophyta</taxon>
        <taxon>Tracheophyta</taxon>
        <taxon>Spermatophyta</taxon>
        <taxon>Magnoliopsida</taxon>
        <taxon>Liliopsida</taxon>
        <taxon>Poales</taxon>
        <taxon>Poaceae</taxon>
        <taxon>PACMAD clade</taxon>
        <taxon>Panicoideae</taxon>
        <taxon>Andropogonodae</taxon>
        <taxon>Andropogoneae</taxon>
        <taxon>Tripsacinae</taxon>
        <taxon>Zea</taxon>
    </lineage>
</organism>
<reference evidence="1" key="1">
    <citation type="submission" date="2015-12" db="EMBL/GenBank/DDBJ databases">
        <title>Update maize B73 reference genome by single molecule sequencing technologies.</title>
        <authorList>
            <consortium name="Maize Genome Sequencing Project"/>
            <person name="Ware D."/>
        </authorList>
    </citation>
    <scope>NUCLEOTIDE SEQUENCE [LARGE SCALE GENOMIC DNA]</scope>
    <source>
        <tissue evidence="1">Seedling</tissue>
    </source>
</reference>
<proteinExistence type="predicted"/>
<accession>A0A1D6L8E7</accession>
<dbReference type="GO" id="GO:0000502">
    <property type="term" value="C:proteasome complex"/>
    <property type="evidence" value="ECO:0007669"/>
    <property type="project" value="UniProtKB-KW"/>
</dbReference>
<dbReference type="AlphaFoldDB" id="A0A1D6L8E7"/>
<keyword evidence="1" id="KW-0647">Proteasome</keyword>
<protein>
    <submittedName>
        <fullName evidence="1">26S proteasome non-ATPase regulatory subunit 3 homolog A</fullName>
    </submittedName>
</protein>
<sequence>MPKSGCPVCNCFVSYTDDKVVPVAKYIASVSPEDDTNMDVDVVAPISIKHGLLEIEIYCYLLVLIFLID</sequence>